<dbReference type="Pfam" id="PF00877">
    <property type="entry name" value="NLPC_P60"/>
    <property type="match status" value="1"/>
</dbReference>
<dbReference type="KEGG" id="bha:BH3671"/>
<organism evidence="7 8">
    <name type="scientific">Halalkalibacterium halodurans (strain ATCC BAA-125 / DSM 18197 / FERM 7344 / JCM 9153 / C-125)</name>
    <name type="common">Bacillus halodurans</name>
    <dbReference type="NCBI Taxonomy" id="272558"/>
    <lineage>
        <taxon>Bacteria</taxon>
        <taxon>Bacillati</taxon>
        <taxon>Bacillota</taxon>
        <taxon>Bacilli</taxon>
        <taxon>Bacillales</taxon>
        <taxon>Bacillaceae</taxon>
        <taxon>Halalkalibacterium (ex Joshi et al. 2022)</taxon>
    </lineage>
</organism>
<protein>
    <submittedName>
        <fullName evidence="7">Cell wall lytic activity</fullName>
    </submittedName>
</protein>
<dbReference type="GO" id="GO:0006508">
    <property type="term" value="P:proteolysis"/>
    <property type="evidence" value="ECO:0007669"/>
    <property type="project" value="UniProtKB-KW"/>
</dbReference>
<evidence type="ECO:0000313" key="8">
    <source>
        <dbReference type="Proteomes" id="UP000001258"/>
    </source>
</evidence>
<dbReference type="InterPro" id="IPR000064">
    <property type="entry name" value="NLP_P60_dom"/>
</dbReference>
<evidence type="ECO:0000256" key="5">
    <source>
        <dbReference type="SAM" id="MobiDB-lite"/>
    </source>
</evidence>
<dbReference type="Pfam" id="PF01471">
    <property type="entry name" value="PG_binding_1"/>
    <property type="match status" value="3"/>
</dbReference>
<dbReference type="SUPFAM" id="SSF54001">
    <property type="entry name" value="Cysteine proteinases"/>
    <property type="match status" value="1"/>
</dbReference>
<dbReference type="InterPro" id="IPR036365">
    <property type="entry name" value="PGBD-like_sf"/>
</dbReference>
<dbReference type="InterPro" id="IPR051202">
    <property type="entry name" value="Peptidase_C40"/>
</dbReference>
<proteinExistence type="inferred from homology"/>
<evidence type="ECO:0000256" key="2">
    <source>
        <dbReference type="ARBA" id="ARBA00022670"/>
    </source>
</evidence>
<dbReference type="PANTHER" id="PTHR47053:SF1">
    <property type="entry name" value="MUREIN DD-ENDOPEPTIDASE MEPH-RELATED"/>
    <property type="match status" value="1"/>
</dbReference>
<dbReference type="GO" id="GO:0008234">
    <property type="term" value="F:cysteine-type peptidase activity"/>
    <property type="evidence" value="ECO:0007669"/>
    <property type="project" value="UniProtKB-KW"/>
</dbReference>
<dbReference type="PIR" id="G84108">
    <property type="entry name" value="G84108"/>
</dbReference>
<feature type="compositionally biased region" description="Polar residues" evidence="5">
    <location>
        <begin position="101"/>
        <end position="112"/>
    </location>
</feature>
<dbReference type="Proteomes" id="UP000001258">
    <property type="component" value="Chromosome"/>
</dbReference>
<evidence type="ECO:0000256" key="3">
    <source>
        <dbReference type="ARBA" id="ARBA00022801"/>
    </source>
</evidence>
<name>Q9K6Q7_HALH5</name>
<reference evidence="7 8" key="1">
    <citation type="journal article" date="2000" name="Nucleic Acids Res.">
        <title>Complete genome sequence of the alkaliphilic bacterium Bacillus halodurans and genomic sequence comparison with Bacillus subtilis.</title>
        <authorList>
            <person name="Takami H."/>
            <person name="Nakasone K."/>
            <person name="Takaki Y."/>
            <person name="Maeno G."/>
            <person name="Sasaki R."/>
            <person name="Masui N."/>
            <person name="Fuji F."/>
            <person name="Hirama C."/>
            <person name="Nakamura Y."/>
            <person name="Ogasawara N."/>
            <person name="Kuhara S."/>
            <person name="Horikoshi K."/>
        </authorList>
    </citation>
    <scope>NUCLEOTIDE SEQUENCE [LARGE SCALE GENOMIC DNA]</scope>
    <source>
        <strain evidence="8">ATCC BAA-125 / DSM 18197 / FERM 7344 / JCM 9153 / C-125</strain>
    </source>
</reference>
<evidence type="ECO:0000259" key="6">
    <source>
        <dbReference type="PROSITE" id="PS51935"/>
    </source>
</evidence>
<feature type="compositionally biased region" description="Low complexity" evidence="5">
    <location>
        <begin position="113"/>
        <end position="123"/>
    </location>
</feature>
<gene>
    <name evidence="7" type="primary">lytE</name>
</gene>
<dbReference type="InterPro" id="IPR002477">
    <property type="entry name" value="Peptidoglycan-bd-like"/>
</dbReference>
<dbReference type="DNASU" id="893765"/>
<sequence length="416" mass="44102">MKGSSTLKKVVISSTFATGLFLATQYDTADAALGDQTLRKGQSHPDVKELQEALKKKGFFNYHTSTGYFGSITEDAVREFQMKHGLQVDGIAGPQTLNALLSQMNGNNGGQQTSSSAPNSTSNSTILRFGSSGQAVRDLQEKLKAKGYYNHSITGQYGRITTEAVREFQRANRLTVDGIAGPQTLAALTNQAPAASAPQYNAPVQQTTVLRQGSRGDAVRDLQRSLKDLGYYKSSIDGIFGAGTTTAVREFQRKMGLTVDGVAGPQTLNALHVNPTPNTSNGQSSSSGGNTASSGNRGATITNIVANASELIGTPYVWGGTTPRGFDCSGFVQYVFAQQGVSIPRTVAQMWNAGTSVSQPSVGDIVFFDTTGGPSHNGIYIGNNQFIHSGSSTGVTIASMNNSYWASRYLGAKRLY</sequence>
<dbReference type="Gene3D" id="1.10.101.10">
    <property type="entry name" value="PGBD-like superfamily/PGBD"/>
    <property type="match status" value="3"/>
</dbReference>
<dbReference type="STRING" id="272558.gene:10729584"/>
<feature type="compositionally biased region" description="Low complexity" evidence="5">
    <location>
        <begin position="274"/>
        <end position="296"/>
    </location>
</feature>
<dbReference type="EMBL" id="BA000004">
    <property type="protein sequence ID" value="BAB07390.1"/>
    <property type="molecule type" value="Genomic_DNA"/>
</dbReference>
<keyword evidence="3" id="KW-0378">Hydrolase</keyword>
<feature type="domain" description="NlpC/P60" evidence="6">
    <location>
        <begin position="298"/>
        <end position="416"/>
    </location>
</feature>
<keyword evidence="2" id="KW-0645">Protease</keyword>
<keyword evidence="4" id="KW-0788">Thiol protease</keyword>
<comment type="similarity">
    <text evidence="1">Belongs to the peptidase C40 family.</text>
</comment>
<feature type="region of interest" description="Disordered" evidence="5">
    <location>
        <begin position="270"/>
        <end position="296"/>
    </location>
</feature>
<dbReference type="InterPro" id="IPR036366">
    <property type="entry name" value="PGBDSf"/>
</dbReference>
<dbReference type="OrthoDB" id="9813368at2"/>
<evidence type="ECO:0000256" key="1">
    <source>
        <dbReference type="ARBA" id="ARBA00007074"/>
    </source>
</evidence>
<dbReference type="AlphaFoldDB" id="Q9K6Q7"/>
<dbReference type="PROSITE" id="PS51935">
    <property type="entry name" value="NLPC_P60"/>
    <property type="match status" value="1"/>
</dbReference>
<dbReference type="RefSeq" id="WP_010899797.1">
    <property type="nucleotide sequence ID" value="NC_002570.2"/>
</dbReference>
<evidence type="ECO:0000313" key="7">
    <source>
        <dbReference type="EMBL" id="BAB07390.1"/>
    </source>
</evidence>
<dbReference type="InterPro" id="IPR038765">
    <property type="entry name" value="Papain-like_cys_pep_sf"/>
</dbReference>
<dbReference type="SUPFAM" id="SSF47090">
    <property type="entry name" value="PGBD-like"/>
    <property type="match status" value="3"/>
</dbReference>
<feature type="region of interest" description="Disordered" evidence="5">
    <location>
        <begin position="101"/>
        <end position="123"/>
    </location>
</feature>
<dbReference type="PANTHER" id="PTHR47053">
    <property type="entry name" value="MUREIN DD-ENDOPEPTIDASE MEPH-RELATED"/>
    <property type="match status" value="1"/>
</dbReference>
<evidence type="ECO:0000256" key="4">
    <source>
        <dbReference type="ARBA" id="ARBA00022807"/>
    </source>
</evidence>
<dbReference type="eggNOG" id="COG0791">
    <property type="taxonomic scope" value="Bacteria"/>
</dbReference>
<dbReference type="HOGENOM" id="CLU_029772_0_0_9"/>
<dbReference type="Gene3D" id="3.90.1720.10">
    <property type="entry name" value="endopeptidase domain like (from Nostoc punctiforme)"/>
    <property type="match status" value="1"/>
</dbReference>
<dbReference type="eggNOG" id="COG3409">
    <property type="taxonomic scope" value="Bacteria"/>
</dbReference>
<keyword evidence="8" id="KW-1185">Reference proteome</keyword>
<accession>Q9K6Q7</accession>